<dbReference type="Proteomes" id="UP000199120">
    <property type="component" value="Unassembled WGS sequence"/>
</dbReference>
<organism evidence="1 2">
    <name type="scientific">Paraburkholderia caballeronis</name>
    <dbReference type="NCBI Taxonomy" id="416943"/>
    <lineage>
        <taxon>Bacteria</taxon>
        <taxon>Pseudomonadati</taxon>
        <taxon>Pseudomonadota</taxon>
        <taxon>Betaproteobacteria</taxon>
        <taxon>Burkholderiales</taxon>
        <taxon>Burkholderiaceae</taxon>
        <taxon>Paraburkholderia</taxon>
    </lineage>
</organism>
<dbReference type="STRING" id="416943.SAMN05445871_4032"/>
<proteinExistence type="predicted"/>
<accession>A0A1H7L225</accession>
<keyword evidence="2" id="KW-1185">Reference proteome</keyword>
<reference evidence="2" key="1">
    <citation type="submission" date="2016-10" db="EMBL/GenBank/DDBJ databases">
        <authorList>
            <person name="Varghese N."/>
            <person name="Submissions S."/>
        </authorList>
    </citation>
    <scope>NUCLEOTIDE SEQUENCE [LARGE SCALE GENOMIC DNA]</scope>
    <source>
        <strain evidence="2">LMG 26416</strain>
    </source>
</reference>
<gene>
    <name evidence="1" type="ORF">SAMN05192542_104147</name>
</gene>
<evidence type="ECO:0000313" key="1">
    <source>
        <dbReference type="EMBL" id="SEK92874.1"/>
    </source>
</evidence>
<dbReference type="OrthoDB" id="9135204at2"/>
<dbReference type="EMBL" id="FOAJ01000004">
    <property type="protein sequence ID" value="SEK92874.1"/>
    <property type="molecule type" value="Genomic_DNA"/>
</dbReference>
<protein>
    <submittedName>
        <fullName evidence="1">Uncharacterized protein</fullName>
    </submittedName>
</protein>
<name>A0A1H7L225_9BURK</name>
<sequence length="208" mass="23541">MDFATPKVIEHGNQLHVQHGDDSRLYVEFEMRPVHLQFESEKEGRPIYKDLPYINIHFPGDRTKQICRPVKMTDDAYGPADPTRFPRQWAAFQAQKEQVQEGTPVEQWGPLTRSQAMELKGMRIHTVEQLSSLPDSALTWLGARELRDQAKSWLAQASGGREVVALRVELDKRDLEIADLKRQVQEIAAAQAAQGEKAVKSSAKQQAA</sequence>
<dbReference type="AlphaFoldDB" id="A0A1H7L225"/>
<evidence type="ECO:0000313" key="2">
    <source>
        <dbReference type="Proteomes" id="UP000199120"/>
    </source>
</evidence>
<dbReference type="RefSeq" id="WP_090548078.1">
    <property type="nucleotide sequence ID" value="NZ_FNSR01000002.1"/>
</dbReference>